<dbReference type="GeneID" id="64604854"/>
<dbReference type="AlphaFoldDB" id="A0A9P7DUZ5"/>
<proteinExistence type="predicted"/>
<dbReference type="OrthoDB" id="2675989at2759"/>
<feature type="region of interest" description="Disordered" evidence="1">
    <location>
        <begin position="153"/>
        <end position="179"/>
    </location>
</feature>
<evidence type="ECO:0000256" key="1">
    <source>
        <dbReference type="SAM" id="MobiDB-lite"/>
    </source>
</evidence>
<comment type="caution">
    <text evidence="2">The sequence shown here is derived from an EMBL/GenBank/DDBJ whole genome shotgun (WGS) entry which is preliminary data.</text>
</comment>
<name>A0A9P7DUZ5_9AGAM</name>
<keyword evidence="3" id="KW-1185">Reference proteome</keyword>
<organism evidence="2 3">
    <name type="scientific">Suillus plorans</name>
    <dbReference type="NCBI Taxonomy" id="116603"/>
    <lineage>
        <taxon>Eukaryota</taxon>
        <taxon>Fungi</taxon>
        <taxon>Dikarya</taxon>
        <taxon>Basidiomycota</taxon>
        <taxon>Agaricomycotina</taxon>
        <taxon>Agaricomycetes</taxon>
        <taxon>Agaricomycetidae</taxon>
        <taxon>Boletales</taxon>
        <taxon>Suillineae</taxon>
        <taxon>Suillaceae</taxon>
        <taxon>Suillus</taxon>
    </lineage>
</organism>
<dbReference type="RefSeq" id="XP_041166200.1">
    <property type="nucleotide sequence ID" value="XM_041311090.1"/>
</dbReference>
<protein>
    <submittedName>
        <fullName evidence="2">Uncharacterized protein</fullName>
    </submittedName>
</protein>
<evidence type="ECO:0000313" key="2">
    <source>
        <dbReference type="EMBL" id="KAG1803854.1"/>
    </source>
</evidence>
<dbReference type="EMBL" id="JABBWE010000004">
    <property type="protein sequence ID" value="KAG1803854.1"/>
    <property type="molecule type" value="Genomic_DNA"/>
</dbReference>
<sequence>MHKNPNSKRSFSRIKHISLSEPSQDIEGNSFLEADATQGFSQFGEDELSPGFFDSPQVDAHSPAALGARVRFSALLGRFPYLLHRSEPNQATETQQPPVPLESRSRVLFDRLSSLLHSPPNTHEISEPSQPPMLSRLSPRVLLGDLSEPFSRPRIYVKETTEPQRSKTPRRSRPVLPSANYVSSQLSCQRCCRDAGQGGVSCCSSARNC</sequence>
<dbReference type="Proteomes" id="UP000719766">
    <property type="component" value="Unassembled WGS sequence"/>
</dbReference>
<accession>A0A9P7DUZ5</accession>
<feature type="region of interest" description="Disordered" evidence="1">
    <location>
        <begin position="1"/>
        <end position="56"/>
    </location>
</feature>
<reference evidence="2" key="1">
    <citation type="journal article" date="2020" name="New Phytol.">
        <title>Comparative genomics reveals dynamic genome evolution in host specialist ectomycorrhizal fungi.</title>
        <authorList>
            <person name="Lofgren L.A."/>
            <person name="Nguyen N.H."/>
            <person name="Vilgalys R."/>
            <person name="Ruytinx J."/>
            <person name="Liao H.L."/>
            <person name="Branco S."/>
            <person name="Kuo A."/>
            <person name="LaButti K."/>
            <person name="Lipzen A."/>
            <person name="Andreopoulos W."/>
            <person name="Pangilinan J."/>
            <person name="Riley R."/>
            <person name="Hundley H."/>
            <person name="Na H."/>
            <person name="Barry K."/>
            <person name="Grigoriev I.V."/>
            <person name="Stajich J.E."/>
            <person name="Kennedy P.G."/>
        </authorList>
    </citation>
    <scope>NUCLEOTIDE SEQUENCE</scope>
    <source>
        <strain evidence="2">S12</strain>
    </source>
</reference>
<feature type="compositionally biased region" description="Basic and acidic residues" evidence="1">
    <location>
        <begin position="156"/>
        <end position="165"/>
    </location>
</feature>
<gene>
    <name evidence="2" type="ORF">HD556DRAFT_614291</name>
</gene>
<feature type="compositionally biased region" description="Basic residues" evidence="1">
    <location>
        <begin position="1"/>
        <end position="16"/>
    </location>
</feature>
<evidence type="ECO:0000313" key="3">
    <source>
        <dbReference type="Proteomes" id="UP000719766"/>
    </source>
</evidence>